<dbReference type="Proteomes" id="UP000196531">
    <property type="component" value="Unassembled WGS sequence"/>
</dbReference>
<evidence type="ECO:0000313" key="1">
    <source>
        <dbReference type="EMBL" id="OUR95370.1"/>
    </source>
</evidence>
<dbReference type="Pfam" id="PF13528">
    <property type="entry name" value="Glyco_trans_1_3"/>
    <property type="match status" value="1"/>
</dbReference>
<evidence type="ECO:0008006" key="3">
    <source>
        <dbReference type="Google" id="ProtNLM"/>
    </source>
</evidence>
<sequence>MKKKPKIIFALASAGMGHATRDVPIIQRLSKDYEVHIFCSGQANKWLGKQFDHLHQNHAIKSASVGGKISIGLVVARALLEIPKTLFYILRIAFFILWHRPKAVISDFEAHSVYAAMLVRPLFRVPIISCDHWTTIRLSERPFSFTDSEMTSLEKWQKTIKMVAPSADRYLVHGTMKTKLSDDRAKYVPTPVRDTFLQAGENISDQGPIVVSMGHLAPASLSSVLGESHHNFIIYGSDNPRIDKNVEYRAFDEVEFIKSLQSSPFVIVSANSSAIDSLAFNKPLLYVPTSGQFEQYYCGKMFESLGVAKLLTELTVESISEFSTNLESYKQKVSELDIFDNDLLCDDIRKAINEC</sequence>
<evidence type="ECO:0000313" key="2">
    <source>
        <dbReference type="Proteomes" id="UP000196531"/>
    </source>
</evidence>
<protein>
    <recommendedName>
        <fullName evidence="3">Glycosyl transferase family 28 C-terminal domain-containing protein</fullName>
    </recommendedName>
</protein>
<gene>
    <name evidence="1" type="ORF">A9Q84_16165</name>
</gene>
<dbReference type="EMBL" id="MAAO01000008">
    <property type="protein sequence ID" value="OUR95370.1"/>
    <property type="molecule type" value="Genomic_DNA"/>
</dbReference>
<dbReference type="AlphaFoldDB" id="A0A1Y5FA03"/>
<dbReference type="SUPFAM" id="SSF53756">
    <property type="entry name" value="UDP-Glycosyltransferase/glycogen phosphorylase"/>
    <property type="match status" value="1"/>
</dbReference>
<comment type="caution">
    <text evidence="1">The sequence shown here is derived from an EMBL/GenBank/DDBJ whole genome shotgun (WGS) entry which is preliminary data.</text>
</comment>
<proteinExistence type="predicted"/>
<accession>A0A1Y5FA03</accession>
<name>A0A1Y5FA03_9BACT</name>
<organism evidence="1 2">
    <name type="scientific">Halobacteriovorax marinus</name>
    <dbReference type="NCBI Taxonomy" id="97084"/>
    <lineage>
        <taxon>Bacteria</taxon>
        <taxon>Pseudomonadati</taxon>
        <taxon>Bdellovibrionota</taxon>
        <taxon>Bacteriovoracia</taxon>
        <taxon>Bacteriovoracales</taxon>
        <taxon>Halobacteriovoraceae</taxon>
        <taxon>Halobacteriovorax</taxon>
    </lineage>
</organism>
<reference evidence="2" key="1">
    <citation type="journal article" date="2017" name="Proc. Natl. Acad. Sci. U.S.A.">
        <title>Simulation of Deepwater Horizon oil plume reveals substrate specialization within a complex community of hydrocarbon-degraders.</title>
        <authorList>
            <person name="Hu P."/>
            <person name="Dubinsky E.A."/>
            <person name="Probst A.J."/>
            <person name="Wang J."/>
            <person name="Sieber C.M.K."/>
            <person name="Tom L.M."/>
            <person name="Gardinali P."/>
            <person name="Banfield J.F."/>
            <person name="Atlas R.M."/>
            <person name="Andersen G.L."/>
        </authorList>
    </citation>
    <scope>NUCLEOTIDE SEQUENCE [LARGE SCALE GENOMIC DNA]</scope>
</reference>